<dbReference type="AlphaFoldDB" id="A0A3P7TLT6"/>
<accession>A0A3P7TLT6</accession>
<organism evidence="1 2">
    <name type="scientific">Haemonchus placei</name>
    <name type="common">Barber's pole worm</name>
    <dbReference type="NCBI Taxonomy" id="6290"/>
    <lineage>
        <taxon>Eukaryota</taxon>
        <taxon>Metazoa</taxon>
        <taxon>Ecdysozoa</taxon>
        <taxon>Nematoda</taxon>
        <taxon>Chromadorea</taxon>
        <taxon>Rhabditida</taxon>
        <taxon>Rhabditina</taxon>
        <taxon>Rhabditomorpha</taxon>
        <taxon>Strongyloidea</taxon>
        <taxon>Trichostrongylidae</taxon>
        <taxon>Haemonchus</taxon>
    </lineage>
</organism>
<gene>
    <name evidence="1" type="ORF">HPLM_LOCUS3574</name>
</gene>
<dbReference type="EMBL" id="UZAF01016129">
    <property type="protein sequence ID" value="VDO21219.1"/>
    <property type="molecule type" value="Genomic_DNA"/>
</dbReference>
<name>A0A3P7TLT6_HAEPC</name>
<reference evidence="1 2" key="1">
    <citation type="submission" date="2018-11" db="EMBL/GenBank/DDBJ databases">
        <authorList>
            <consortium name="Pathogen Informatics"/>
        </authorList>
    </citation>
    <scope>NUCLEOTIDE SEQUENCE [LARGE SCALE GENOMIC DNA]</scope>
    <source>
        <strain evidence="1 2">MHpl1</strain>
    </source>
</reference>
<proteinExistence type="predicted"/>
<evidence type="ECO:0000313" key="2">
    <source>
        <dbReference type="Proteomes" id="UP000268014"/>
    </source>
</evidence>
<dbReference type="Proteomes" id="UP000268014">
    <property type="component" value="Unassembled WGS sequence"/>
</dbReference>
<keyword evidence="2" id="KW-1185">Reference proteome</keyword>
<evidence type="ECO:0000313" key="1">
    <source>
        <dbReference type="EMBL" id="VDO21219.1"/>
    </source>
</evidence>
<sequence length="98" mass="11622">MRVDVLFQGLLLRIFSLKSFLCELFSSLLSRNLGLFRYGNRFSFPSKLILNKSESALLASPKTLYHPRSIRMKNLWKSNYFQETHLCIMAEQFQKEKR</sequence>
<protein>
    <submittedName>
        <fullName evidence="1">Uncharacterized protein</fullName>
    </submittedName>
</protein>